<dbReference type="AlphaFoldDB" id="A0A3P7IE98"/>
<evidence type="ECO:0000313" key="2">
    <source>
        <dbReference type="EMBL" id="VDM71270.1"/>
    </source>
</evidence>
<reference evidence="2 3" key="1">
    <citation type="submission" date="2018-11" db="EMBL/GenBank/DDBJ databases">
        <authorList>
            <consortium name="Pathogen Informatics"/>
        </authorList>
    </citation>
    <scope>NUCLEOTIDE SEQUENCE [LARGE SCALE GENOMIC DNA]</scope>
</reference>
<sequence length="33" mass="3164">MGGPNGQNGPPTGGHGGPGRGPKGGPQEQVQKQ</sequence>
<accession>A0A3P7IE98</accession>
<dbReference type="Proteomes" id="UP000270094">
    <property type="component" value="Unassembled WGS sequence"/>
</dbReference>
<evidence type="ECO:0000313" key="3">
    <source>
        <dbReference type="Proteomes" id="UP000270094"/>
    </source>
</evidence>
<evidence type="ECO:0000256" key="1">
    <source>
        <dbReference type="SAM" id="MobiDB-lite"/>
    </source>
</evidence>
<protein>
    <submittedName>
        <fullName evidence="2">Uncharacterized protein</fullName>
    </submittedName>
</protein>
<gene>
    <name evidence="2" type="ORF">SVUK_LOCUS6268</name>
</gene>
<proteinExistence type="predicted"/>
<dbReference type="EMBL" id="UYYB01019636">
    <property type="protein sequence ID" value="VDM71270.1"/>
    <property type="molecule type" value="Genomic_DNA"/>
</dbReference>
<feature type="region of interest" description="Disordered" evidence="1">
    <location>
        <begin position="1"/>
        <end position="33"/>
    </location>
</feature>
<feature type="compositionally biased region" description="Gly residues" evidence="1">
    <location>
        <begin position="1"/>
        <end position="24"/>
    </location>
</feature>
<organism evidence="2 3">
    <name type="scientific">Strongylus vulgaris</name>
    <name type="common">Blood worm</name>
    <dbReference type="NCBI Taxonomy" id="40348"/>
    <lineage>
        <taxon>Eukaryota</taxon>
        <taxon>Metazoa</taxon>
        <taxon>Ecdysozoa</taxon>
        <taxon>Nematoda</taxon>
        <taxon>Chromadorea</taxon>
        <taxon>Rhabditida</taxon>
        <taxon>Rhabditina</taxon>
        <taxon>Rhabditomorpha</taxon>
        <taxon>Strongyloidea</taxon>
        <taxon>Strongylidae</taxon>
        <taxon>Strongylus</taxon>
    </lineage>
</organism>
<name>A0A3P7IE98_STRVU</name>
<keyword evidence="3" id="KW-1185">Reference proteome</keyword>